<keyword evidence="4" id="KW-1185">Reference proteome</keyword>
<feature type="region of interest" description="Disordered" evidence="1">
    <location>
        <begin position="1"/>
        <end position="70"/>
    </location>
</feature>
<comment type="caution">
    <text evidence="3">The sequence shown here is derived from an EMBL/GenBank/DDBJ whole genome shotgun (WGS) entry which is preliminary data.</text>
</comment>
<dbReference type="Gene3D" id="3.40.390.10">
    <property type="entry name" value="Collagenase (Catalytic Domain)"/>
    <property type="match status" value="1"/>
</dbReference>
<feature type="compositionally biased region" description="Polar residues" evidence="1">
    <location>
        <begin position="1"/>
        <end position="15"/>
    </location>
</feature>
<dbReference type="Pfam" id="PF13699">
    <property type="entry name" value="eCIS_core"/>
    <property type="match status" value="1"/>
</dbReference>
<organism evidence="3 4">
    <name type="scientific">Mangrovivirga halotolerans</name>
    <dbReference type="NCBI Taxonomy" id="2993936"/>
    <lineage>
        <taxon>Bacteria</taxon>
        <taxon>Pseudomonadati</taxon>
        <taxon>Bacteroidota</taxon>
        <taxon>Cytophagia</taxon>
        <taxon>Cytophagales</taxon>
        <taxon>Mangrovivirgaceae</taxon>
        <taxon>Mangrovivirga</taxon>
    </lineage>
</organism>
<evidence type="ECO:0000259" key="2">
    <source>
        <dbReference type="Pfam" id="PF13699"/>
    </source>
</evidence>
<feature type="domain" description="eCIS core" evidence="2">
    <location>
        <begin position="68"/>
        <end position="141"/>
    </location>
</feature>
<dbReference type="EMBL" id="JAPFQN010000003">
    <property type="protein sequence ID" value="MCX2743012.1"/>
    <property type="molecule type" value="Genomic_DNA"/>
</dbReference>
<protein>
    <submittedName>
        <fullName evidence="3">DUF4157 domain-containing protein</fullName>
    </submittedName>
</protein>
<gene>
    <name evidence="3" type="ORF">OO013_04000</name>
</gene>
<proteinExistence type="predicted"/>
<dbReference type="RefSeq" id="WP_266055377.1">
    <property type="nucleotide sequence ID" value="NZ_JAPFQN010000003.1"/>
</dbReference>
<dbReference type="InterPro" id="IPR025295">
    <property type="entry name" value="eCIS_core_dom"/>
</dbReference>
<dbReference type="InterPro" id="IPR024079">
    <property type="entry name" value="MetalloPept_cat_dom_sf"/>
</dbReference>
<name>A0ABT3RMH3_9BACT</name>
<dbReference type="Proteomes" id="UP001209885">
    <property type="component" value="Unassembled WGS sequence"/>
</dbReference>
<evidence type="ECO:0000313" key="3">
    <source>
        <dbReference type="EMBL" id="MCX2743012.1"/>
    </source>
</evidence>
<evidence type="ECO:0000256" key="1">
    <source>
        <dbReference type="SAM" id="MobiDB-lite"/>
    </source>
</evidence>
<sequence>MYQSTKAKNANTNKGSDPVKSKLPNNICAALKSRAPAPGSNMIQRSVDQKGGQAQKKKTSNAPASVNLPADVKGKMENSFGADFSGVKIHTNDKSAADIGALAYTQGDNIHFAPGQYDPASSKGQELLGHELTHVVQQRQGRVKPDAQQNKGGFNINADQALEKEADEMGKRVSQGEKISPDLLTRAQSNSIQAKSPSDKVKEFQSQTYYQTNFTPATGRGLFDVGLNPLNGRLVIQLFVNFNFVDGTAADFAGLSGQSKTWTDSEKESWKAKFVKLIEGRWGGKYHFINPNLPGITVYTDVEIEESNTNWHYQLNVTKIPENGFKGSSISHYTDSSGNALGQKNKHYGTLDSEDLKFTDKGAAEKQVGAVHEFGHMIGLGDEYNDGKSGITHAAMVKTALGQTLTEGKNNDIMSAGNSIEKQHYVTFLDALQKLTSDNSWKFKP</sequence>
<evidence type="ECO:0000313" key="4">
    <source>
        <dbReference type="Proteomes" id="UP001209885"/>
    </source>
</evidence>
<accession>A0ABT3RMH3</accession>
<reference evidence="3 4" key="1">
    <citation type="submission" date="2022-11" db="EMBL/GenBank/DDBJ databases">
        <title>The characterization of three novel Bacteroidetes species and genomic analysis of their roles in tidal elemental geochemical cycles.</title>
        <authorList>
            <person name="Ma K."/>
        </authorList>
    </citation>
    <scope>NUCLEOTIDE SEQUENCE [LARGE SCALE GENOMIC DNA]</scope>
    <source>
        <strain evidence="3 4">M17</strain>
    </source>
</reference>